<dbReference type="Pfam" id="PF24172">
    <property type="entry name" value="CdiI_ImmP"/>
    <property type="match status" value="1"/>
</dbReference>
<protein>
    <submittedName>
        <fullName evidence="1">Uncharacterized protein</fullName>
    </submittedName>
</protein>
<keyword evidence="2" id="KW-1185">Reference proteome</keyword>
<comment type="caution">
    <text evidence="1">The sequence shown here is derived from an EMBL/GenBank/DDBJ whole genome shotgun (WGS) entry which is preliminary data.</text>
</comment>
<reference evidence="1 2" key="1">
    <citation type="submission" date="2024-09" db="EMBL/GenBank/DDBJ databases">
        <title>Paenibacillus zeirhizospherea sp. nov., isolated from surface of the maize (Zea mays) roots in a horticulture field, Hungary.</title>
        <authorList>
            <person name="Marton D."/>
            <person name="Farkas M."/>
            <person name="Bedics A."/>
            <person name="Toth E."/>
            <person name="Tancsics A."/>
            <person name="Boka K."/>
            <person name="Maroti G."/>
            <person name="Kriszt B."/>
            <person name="Cserhati M."/>
        </authorList>
    </citation>
    <scope>NUCLEOTIDE SEQUENCE [LARGE SCALE GENOMIC DNA]</scope>
    <source>
        <strain evidence="1 2">KCTC 33519</strain>
    </source>
</reference>
<evidence type="ECO:0000313" key="2">
    <source>
        <dbReference type="Proteomes" id="UP001580346"/>
    </source>
</evidence>
<dbReference type="CDD" id="cd20693">
    <property type="entry name" value="CdiI_EcoliA0-like"/>
    <property type="match status" value="1"/>
</dbReference>
<organism evidence="1 2">
    <name type="scientific">Paenibacillus enshidis</name>
    <dbReference type="NCBI Taxonomy" id="1458439"/>
    <lineage>
        <taxon>Bacteria</taxon>
        <taxon>Bacillati</taxon>
        <taxon>Bacillota</taxon>
        <taxon>Bacilli</taxon>
        <taxon>Bacillales</taxon>
        <taxon>Paenibacillaceae</taxon>
        <taxon>Paenibacillus</taxon>
    </lineage>
</organism>
<proteinExistence type="predicted"/>
<name>A0ABV5AXC3_9BACL</name>
<dbReference type="InterPro" id="IPR049585">
    <property type="entry name" value="CdiI_EcoliA0-like"/>
</dbReference>
<dbReference type="EMBL" id="JBHHMI010000020">
    <property type="protein sequence ID" value="MFB5268843.1"/>
    <property type="molecule type" value="Genomic_DNA"/>
</dbReference>
<dbReference type="Proteomes" id="UP001580346">
    <property type="component" value="Unassembled WGS sequence"/>
</dbReference>
<gene>
    <name evidence="1" type="ORF">ACE41H_18940</name>
</gene>
<dbReference type="RefSeq" id="WP_375357134.1">
    <property type="nucleotide sequence ID" value="NZ_JBHHMI010000020.1"/>
</dbReference>
<sequence length="133" mass="15318">MTLFEELIELLLPHDVIIETSQKTEELFHLFVEAYPVTSWGRVDWKLIREQYSIASVEEAIEILDSKLDESINQQVRLLWNYSDAPSVRVSLKQVVDHIDDVTAVGSDTWLIGPNFSFVIEIFHEGGIKLGFR</sequence>
<accession>A0ABV5AXC3</accession>
<evidence type="ECO:0000313" key="1">
    <source>
        <dbReference type="EMBL" id="MFB5268843.1"/>
    </source>
</evidence>